<protein>
    <submittedName>
        <fullName evidence="1">Uncharacterized protein</fullName>
    </submittedName>
</protein>
<proteinExistence type="predicted"/>
<organism evidence="1 2">
    <name type="scientific">Sphingobacterium multivorum</name>
    <dbReference type="NCBI Taxonomy" id="28454"/>
    <lineage>
        <taxon>Bacteria</taxon>
        <taxon>Pseudomonadati</taxon>
        <taxon>Bacteroidota</taxon>
        <taxon>Sphingobacteriia</taxon>
        <taxon>Sphingobacteriales</taxon>
        <taxon>Sphingobacteriaceae</taxon>
        <taxon>Sphingobacterium</taxon>
    </lineage>
</organism>
<dbReference type="EMBL" id="CABWMV010000012">
    <property type="protein sequence ID" value="VXC76737.1"/>
    <property type="molecule type" value="Genomic_DNA"/>
</dbReference>
<dbReference type="AlphaFoldDB" id="A0A654BBE2"/>
<sequence length="47" mass="5314">MKSLPILRQTLKSTSSVEETIARILEVPDLGNFTLHSSLTQETHYLD</sequence>
<gene>
    <name evidence="1" type="ORF">SPHINGO8BC_20025</name>
</gene>
<name>A0A654BBE2_SPHMU</name>
<evidence type="ECO:0000313" key="1">
    <source>
        <dbReference type="EMBL" id="VXC76737.1"/>
    </source>
</evidence>
<evidence type="ECO:0000313" key="2">
    <source>
        <dbReference type="Proteomes" id="UP000432350"/>
    </source>
</evidence>
<accession>A0A654BBE2</accession>
<reference evidence="1 2" key="1">
    <citation type="submission" date="2019-10" db="EMBL/GenBank/DDBJ databases">
        <authorList>
            <person name="Karimi E."/>
        </authorList>
    </citation>
    <scope>NUCLEOTIDE SEQUENCE [LARGE SCALE GENOMIC DNA]</scope>
    <source>
        <strain evidence="1">Sphingobacterium sp. 8BC</strain>
    </source>
</reference>
<dbReference type="Proteomes" id="UP000432350">
    <property type="component" value="Unassembled WGS sequence"/>
</dbReference>